<comment type="caution">
    <text evidence="6">The sequence shown here is derived from an EMBL/GenBank/DDBJ whole genome shotgun (WGS) entry which is preliminary data.</text>
</comment>
<evidence type="ECO:0000313" key="6">
    <source>
        <dbReference type="EMBL" id="MEX5727140.1"/>
    </source>
</evidence>
<protein>
    <submittedName>
        <fullName evidence="6">Serine/threonine protein kinase</fullName>
    </submittedName>
</protein>
<accession>A0ABV3XP89</accession>
<dbReference type="SUPFAM" id="SSF56112">
    <property type="entry name" value="Protein kinase-like (PK-like)"/>
    <property type="match status" value="1"/>
</dbReference>
<dbReference type="InterPro" id="IPR011009">
    <property type="entry name" value="Kinase-like_dom_sf"/>
</dbReference>
<sequence>MEPTTEASLQGDNAPAESFSEELVPGTYLFHGQYRIERFLNSGGFALTYLARDSLNRIVVIKECFPATLCGRRDDVVCARSQTRQDEFRAVVRLFVNEARRLARLDHEGVVGVHQVFEDNGTAYMALDYIEGLDLNDLIEASDDVLAPLEVQTLLMRLLDAVAFIHDQNLLHRDIAPDNILIDPQGNPVLIDFGAARESASRASRVLSSLHVVKDGYSPQEFYIAGADQGPSGDLYSLAATFYHLITGDPPPNSQLRLAALAANEPDPLRPLAGNYAAYNLDFLAAIDKALAVKPANRPQSAREWLSAIDPRQREKIVAARARHDKEMAKAISELVQETNRAVAEAQRLEAARARQAAAKTAKPQKRKKVFFEWQLEEDCDEDLAGIAGRGSADGTGMPAMMRNGDARKGPEVVLLPPDGAQDDAGAAVGARRGPISLLLAGLGLNFRAGNWLRT</sequence>
<evidence type="ECO:0000259" key="5">
    <source>
        <dbReference type="PROSITE" id="PS50011"/>
    </source>
</evidence>
<evidence type="ECO:0000256" key="3">
    <source>
        <dbReference type="ARBA" id="ARBA00022777"/>
    </source>
</evidence>
<gene>
    <name evidence="6" type="ORF">Ga0609869_000493</name>
</gene>
<dbReference type="Proteomes" id="UP001560019">
    <property type="component" value="Unassembled WGS sequence"/>
</dbReference>
<evidence type="ECO:0000256" key="4">
    <source>
        <dbReference type="ARBA" id="ARBA00022840"/>
    </source>
</evidence>
<keyword evidence="3 6" id="KW-0418">Kinase</keyword>
<dbReference type="PROSITE" id="PS50011">
    <property type="entry name" value="PROTEIN_KINASE_DOM"/>
    <property type="match status" value="1"/>
</dbReference>
<evidence type="ECO:0000313" key="7">
    <source>
        <dbReference type="Proteomes" id="UP001560019"/>
    </source>
</evidence>
<keyword evidence="7" id="KW-1185">Reference proteome</keyword>
<organism evidence="6 7">
    <name type="scientific">Rhodovulum iodosum</name>
    <dbReference type="NCBI Taxonomy" id="68291"/>
    <lineage>
        <taxon>Bacteria</taxon>
        <taxon>Pseudomonadati</taxon>
        <taxon>Pseudomonadota</taxon>
        <taxon>Alphaproteobacteria</taxon>
        <taxon>Rhodobacterales</taxon>
        <taxon>Paracoccaceae</taxon>
        <taxon>Rhodovulum</taxon>
    </lineage>
</organism>
<dbReference type="PANTHER" id="PTHR43289">
    <property type="entry name" value="MITOGEN-ACTIVATED PROTEIN KINASE KINASE KINASE 20-RELATED"/>
    <property type="match status" value="1"/>
</dbReference>
<dbReference type="InterPro" id="IPR000719">
    <property type="entry name" value="Prot_kinase_dom"/>
</dbReference>
<keyword evidence="6" id="KW-0723">Serine/threonine-protein kinase</keyword>
<dbReference type="Gene3D" id="1.10.510.10">
    <property type="entry name" value="Transferase(Phosphotransferase) domain 1"/>
    <property type="match status" value="1"/>
</dbReference>
<feature type="domain" description="Protein kinase" evidence="5">
    <location>
        <begin position="34"/>
        <end position="313"/>
    </location>
</feature>
<dbReference type="PROSITE" id="PS00109">
    <property type="entry name" value="PROTEIN_KINASE_TYR"/>
    <property type="match status" value="1"/>
</dbReference>
<dbReference type="Gene3D" id="3.30.200.20">
    <property type="entry name" value="Phosphorylase Kinase, domain 1"/>
    <property type="match status" value="1"/>
</dbReference>
<keyword evidence="4" id="KW-0067">ATP-binding</keyword>
<dbReference type="SMART" id="SM00219">
    <property type="entry name" value="TyrKc"/>
    <property type="match status" value="1"/>
</dbReference>
<evidence type="ECO:0000256" key="2">
    <source>
        <dbReference type="ARBA" id="ARBA00022741"/>
    </source>
</evidence>
<name>A0ABV3XP89_9RHOB</name>
<dbReference type="Pfam" id="PF00069">
    <property type="entry name" value="Pkinase"/>
    <property type="match status" value="1"/>
</dbReference>
<proteinExistence type="predicted"/>
<dbReference type="EMBL" id="JBEHHI010000001">
    <property type="protein sequence ID" value="MEX5727140.1"/>
    <property type="molecule type" value="Genomic_DNA"/>
</dbReference>
<dbReference type="CDD" id="cd14014">
    <property type="entry name" value="STKc_PknB_like"/>
    <property type="match status" value="1"/>
</dbReference>
<dbReference type="InterPro" id="IPR020635">
    <property type="entry name" value="Tyr_kinase_cat_dom"/>
</dbReference>
<dbReference type="InterPro" id="IPR008266">
    <property type="entry name" value="Tyr_kinase_AS"/>
</dbReference>
<keyword evidence="2" id="KW-0547">Nucleotide-binding</keyword>
<keyword evidence="1" id="KW-0808">Transferase</keyword>
<reference evidence="6 7" key="1">
    <citation type="submission" date="2024-06" db="EMBL/GenBank/DDBJ databases">
        <title>Genome of Rhodovulum iodosum, a marine photoferrotroph.</title>
        <authorList>
            <person name="Bianchini G."/>
            <person name="Nikeleit V."/>
            <person name="Kappler A."/>
            <person name="Bryce C."/>
            <person name="Sanchez-Baracaldo P."/>
        </authorList>
    </citation>
    <scope>NUCLEOTIDE SEQUENCE [LARGE SCALE GENOMIC DNA]</scope>
    <source>
        <strain evidence="6 7">UT/N1</strain>
    </source>
</reference>
<dbReference type="GO" id="GO:0004674">
    <property type="term" value="F:protein serine/threonine kinase activity"/>
    <property type="evidence" value="ECO:0007669"/>
    <property type="project" value="UniProtKB-KW"/>
</dbReference>
<dbReference type="PANTHER" id="PTHR43289:SF6">
    <property type="entry name" value="SERINE_THREONINE-PROTEIN KINASE NEKL-3"/>
    <property type="match status" value="1"/>
</dbReference>
<evidence type="ECO:0000256" key="1">
    <source>
        <dbReference type="ARBA" id="ARBA00022679"/>
    </source>
</evidence>